<comment type="caution">
    <text evidence="6">The sequence shown here is derived from an EMBL/GenBank/DDBJ whole genome shotgun (WGS) entry which is preliminary data.</text>
</comment>
<feature type="domain" description="Amidohydrolase-related" evidence="4">
    <location>
        <begin position="61"/>
        <end position="270"/>
    </location>
</feature>
<dbReference type="SUPFAM" id="SSF51556">
    <property type="entry name" value="Metallo-dependent hydrolases"/>
    <property type="match status" value="1"/>
</dbReference>
<keyword evidence="3" id="KW-0862">Zinc</keyword>
<dbReference type="AlphaFoldDB" id="X1G7P2"/>
<evidence type="ECO:0000256" key="3">
    <source>
        <dbReference type="ARBA" id="ARBA00022833"/>
    </source>
</evidence>
<sequence length="273" mass="29480">MTDIYVKNGFLLTMQGEGVGSIQDGAVAIEGNTIVAVGKTADLDNEYGGAEHVFDAKGKAVLPGFVDAHVHTSNTLIRGEGQDVPEIEWMLKTQAPFGPHYRPGDRLLGSALGVLEAVKCGTTCFGEIGGNMAPAAEKVFGPSGVRAHLANTINEIGPGSRPDPHKPYIFFSDIGERKLKESIEFIDKWEGAFDGRITTMFSPHAADMMSEELLLRVKAEANERGMMSHIHIAQGGREAIQIKLRFNTSTVKYLDSIGFLDNTIIGAHCHQTS</sequence>
<proteinExistence type="predicted"/>
<protein>
    <submittedName>
        <fullName evidence="6">Uncharacterized protein</fullName>
    </submittedName>
</protein>
<dbReference type="InterPro" id="IPR006680">
    <property type="entry name" value="Amidohydro-rel"/>
</dbReference>
<keyword evidence="2" id="KW-0378">Hydrolase</keyword>
<gene>
    <name evidence="6" type="ORF">S03H2_10210</name>
</gene>
<dbReference type="InterPro" id="IPR011059">
    <property type="entry name" value="Metal-dep_hydrolase_composite"/>
</dbReference>
<keyword evidence="1" id="KW-0479">Metal-binding</keyword>
<feature type="non-terminal residue" evidence="6">
    <location>
        <position position="273"/>
    </location>
</feature>
<name>X1G7P2_9ZZZZ</name>
<dbReference type="Pfam" id="PF01979">
    <property type="entry name" value="Amidohydro_1"/>
    <property type="match status" value="1"/>
</dbReference>
<evidence type="ECO:0000259" key="5">
    <source>
        <dbReference type="Pfam" id="PF22039"/>
    </source>
</evidence>
<evidence type="ECO:0000259" key="4">
    <source>
        <dbReference type="Pfam" id="PF01979"/>
    </source>
</evidence>
<dbReference type="InterPro" id="IPR032466">
    <property type="entry name" value="Metal_Hydrolase"/>
</dbReference>
<accession>X1G7P2</accession>
<dbReference type="PANTHER" id="PTHR43794:SF11">
    <property type="entry name" value="AMIDOHYDROLASE-RELATED DOMAIN-CONTAINING PROTEIN"/>
    <property type="match status" value="1"/>
</dbReference>
<evidence type="ECO:0000256" key="2">
    <source>
        <dbReference type="ARBA" id="ARBA00022801"/>
    </source>
</evidence>
<dbReference type="GO" id="GO:0046872">
    <property type="term" value="F:metal ion binding"/>
    <property type="evidence" value="ECO:0007669"/>
    <property type="project" value="UniProtKB-KW"/>
</dbReference>
<feature type="domain" description="Aminodeoxyfutalosine deaminase/Imidazolonepropionase-like composite" evidence="5">
    <location>
        <begin position="25"/>
        <end position="46"/>
    </location>
</feature>
<organism evidence="6">
    <name type="scientific">marine sediment metagenome</name>
    <dbReference type="NCBI Taxonomy" id="412755"/>
    <lineage>
        <taxon>unclassified sequences</taxon>
        <taxon>metagenomes</taxon>
        <taxon>ecological metagenomes</taxon>
    </lineage>
</organism>
<dbReference type="GO" id="GO:0016810">
    <property type="term" value="F:hydrolase activity, acting on carbon-nitrogen (but not peptide) bonds"/>
    <property type="evidence" value="ECO:0007669"/>
    <property type="project" value="InterPro"/>
</dbReference>
<dbReference type="InterPro" id="IPR050287">
    <property type="entry name" value="MTA/SAH_deaminase"/>
</dbReference>
<dbReference type="PANTHER" id="PTHR43794">
    <property type="entry name" value="AMINOHYDROLASE SSNA-RELATED"/>
    <property type="match status" value="1"/>
</dbReference>
<dbReference type="SUPFAM" id="SSF51338">
    <property type="entry name" value="Composite domain of metallo-dependent hydrolases"/>
    <property type="match status" value="1"/>
</dbReference>
<evidence type="ECO:0000313" key="6">
    <source>
        <dbReference type="EMBL" id="GAH29008.1"/>
    </source>
</evidence>
<dbReference type="Pfam" id="PF22039">
    <property type="entry name" value="HUTI_composite_bact"/>
    <property type="match status" value="1"/>
</dbReference>
<dbReference type="Gene3D" id="3.20.20.140">
    <property type="entry name" value="Metal-dependent hydrolases"/>
    <property type="match status" value="1"/>
</dbReference>
<dbReference type="EMBL" id="BARU01005265">
    <property type="protein sequence ID" value="GAH29008.1"/>
    <property type="molecule type" value="Genomic_DNA"/>
</dbReference>
<evidence type="ECO:0000256" key="1">
    <source>
        <dbReference type="ARBA" id="ARBA00022723"/>
    </source>
</evidence>
<dbReference type="InterPro" id="IPR054418">
    <property type="entry name" value="MQNX/HUTI_composite_N"/>
</dbReference>
<reference evidence="6" key="1">
    <citation type="journal article" date="2014" name="Front. Microbiol.">
        <title>High frequency of phylogenetically diverse reductive dehalogenase-homologous genes in deep subseafloor sedimentary metagenomes.</title>
        <authorList>
            <person name="Kawai M."/>
            <person name="Futagami T."/>
            <person name="Toyoda A."/>
            <person name="Takaki Y."/>
            <person name="Nishi S."/>
            <person name="Hori S."/>
            <person name="Arai W."/>
            <person name="Tsubouchi T."/>
            <person name="Morono Y."/>
            <person name="Uchiyama I."/>
            <person name="Ito T."/>
            <person name="Fujiyama A."/>
            <person name="Inagaki F."/>
            <person name="Takami H."/>
        </authorList>
    </citation>
    <scope>NUCLEOTIDE SEQUENCE</scope>
    <source>
        <strain evidence="6">Expedition CK06-06</strain>
    </source>
</reference>